<dbReference type="Pfam" id="PF21135">
    <property type="entry name" value="DRL_cat"/>
    <property type="match status" value="1"/>
</dbReference>
<protein>
    <submittedName>
        <fullName evidence="2">Homoserine dehydrogenase</fullName>
    </submittedName>
</protein>
<dbReference type="SUPFAM" id="SSF51735">
    <property type="entry name" value="NAD(P)-binding Rossmann-fold domains"/>
    <property type="match status" value="1"/>
</dbReference>
<evidence type="ECO:0000313" key="2">
    <source>
        <dbReference type="EMBL" id="ABS77933.1"/>
    </source>
</evidence>
<dbReference type="EMBL" id="CP000733">
    <property type="protein sequence ID" value="ABS77933.1"/>
    <property type="molecule type" value="Genomic_DNA"/>
</dbReference>
<dbReference type="HOGENOM" id="CLU_046102_0_0_6"/>
<gene>
    <name evidence="2" type="ordered locus">CBUD_0066</name>
</gene>
<dbReference type="Proteomes" id="UP000008555">
    <property type="component" value="Chromosome"/>
</dbReference>
<dbReference type="RefSeq" id="WP_005770198.1">
    <property type="nucleotide sequence ID" value="NC_009727.1"/>
</dbReference>
<reference evidence="2 3" key="1">
    <citation type="journal article" date="2009" name="Infect. Immun.">
        <title>Comparative genomics reveal extensive transposon-mediated genomic plasticity and diversity among potential effector proteins within the genus Coxiella.</title>
        <authorList>
            <person name="Beare P.A."/>
            <person name="Unsworth N."/>
            <person name="Andoh M."/>
            <person name="Voth D.E."/>
            <person name="Omsland A."/>
            <person name="Gilk S.D."/>
            <person name="Williams K.P."/>
            <person name="Sobral B.W."/>
            <person name="Kupko J.J.III."/>
            <person name="Porcella S.F."/>
            <person name="Samuel J.E."/>
            <person name="Heinzen R.A."/>
        </authorList>
    </citation>
    <scope>NUCLEOTIDE SEQUENCE [LARGE SCALE GENOMIC DNA]</scope>
    <source>
        <strain evidence="2 3">Dugway 5J108-111</strain>
    </source>
</reference>
<evidence type="ECO:0000259" key="1">
    <source>
        <dbReference type="Pfam" id="PF21135"/>
    </source>
</evidence>
<evidence type="ECO:0000313" key="3">
    <source>
        <dbReference type="Proteomes" id="UP000008555"/>
    </source>
</evidence>
<dbReference type="Gene3D" id="3.40.50.720">
    <property type="entry name" value="NAD(P)-binding Rossmann-like Domain"/>
    <property type="match status" value="1"/>
</dbReference>
<name>A9KF08_COXBN</name>
<dbReference type="InterPro" id="IPR048423">
    <property type="entry name" value="DRL_cat"/>
</dbReference>
<dbReference type="AlphaFoldDB" id="A9KF08"/>
<dbReference type="PANTHER" id="PTHR37850">
    <property type="entry name" value="STRU PROTEIN"/>
    <property type="match status" value="1"/>
</dbReference>
<feature type="domain" description="Oxidoreductase DRL-like catalytic" evidence="1">
    <location>
        <begin position="138"/>
        <end position="298"/>
    </location>
</feature>
<dbReference type="PANTHER" id="PTHR37850:SF1">
    <property type="entry name" value="SAF DOMAIN PROTEIN"/>
    <property type="match status" value="1"/>
</dbReference>
<organism evidence="2 3">
    <name type="scientific">Coxiella burnetii (strain Dugway 5J108-111)</name>
    <dbReference type="NCBI Taxonomy" id="434922"/>
    <lineage>
        <taxon>Bacteria</taxon>
        <taxon>Pseudomonadati</taxon>
        <taxon>Pseudomonadota</taxon>
        <taxon>Gammaproteobacteria</taxon>
        <taxon>Legionellales</taxon>
        <taxon>Coxiellaceae</taxon>
        <taxon>Coxiella</taxon>
    </lineage>
</organism>
<dbReference type="KEGG" id="cbd:CBUD_0066"/>
<sequence length="418" mass="46469">MLNELQYREKTGSPIRVGLIGAGSMGTGIAWQIGRTPGMRLAFIAATTMESVQRAQIAYGKETKLYSNADQALDDPNIEFDVLVDATSTIGISARYALKAIHRKAHVVLLNAHVDLFLGFYLQHEAAKHGVIVTSDAGDQHGVLARMIEEIQLWGFQITQAGNIKGFLDRHSTADSKREIAKKLNLKVVPCVAYSDGTKVNIEMALIANGTNLIPTKPGMEGPVAKHVSEAVNLFDFDAYGEKGRVDYILGAQPGGGVYVIGKCEDRLQESYLNYYKVHNRYPYYVFYRPYHLCHLETPRAVALAALWNKPVLRPTYGRLTDVYAYAKQPLKTGDLFADGIGGDGAYGLIHEAESADQANYLPIGLLEAEETHEKPRVLHDLERDQPIRWSDVELPDTELLRLYRIQQKLLKTEVVTV</sequence>
<accession>A9KF08</accession>
<dbReference type="InterPro" id="IPR036291">
    <property type="entry name" value="NAD(P)-bd_dom_sf"/>
</dbReference>
<proteinExistence type="predicted"/>